<dbReference type="RefSeq" id="XP_056483178.1">
    <property type="nucleotide sequence ID" value="XM_056637148.1"/>
</dbReference>
<name>A0A9W9VET8_9EURO</name>
<dbReference type="InterPro" id="IPR011234">
    <property type="entry name" value="Fumarylacetoacetase-like_C"/>
</dbReference>
<dbReference type="GO" id="GO:0006107">
    <property type="term" value="P:oxaloacetate metabolic process"/>
    <property type="evidence" value="ECO:0007669"/>
    <property type="project" value="UniProtKB-ARBA"/>
</dbReference>
<accession>A0A9W9VET8</accession>
<evidence type="ECO:0000259" key="3">
    <source>
        <dbReference type="Pfam" id="PF01557"/>
    </source>
</evidence>
<dbReference type="OrthoDB" id="411064at2759"/>
<reference evidence="4" key="1">
    <citation type="submission" date="2022-12" db="EMBL/GenBank/DDBJ databases">
        <authorList>
            <person name="Petersen C."/>
        </authorList>
    </citation>
    <scope>NUCLEOTIDE SEQUENCE</scope>
    <source>
        <strain evidence="4">IBT 29677</strain>
    </source>
</reference>
<dbReference type="PANTHER" id="PTHR11820:SF112">
    <property type="entry name" value="FUMARYLACETOACETATE HYDROLASE FAMILY PROTEIN (AFU_ORTHOLOGUE AFUA_1G02370)-RELATED"/>
    <property type="match status" value="1"/>
</dbReference>
<dbReference type="EMBL" id="JAPZBU010000011">
    <property type="protein sequence ID" value="KAJ5379392.1"/>
    <property type="molecule type" value="Genomic_DNA"/>
</dbReference>
<protein>
    <recommendedName>
        <fullName evidence="3">Fumarylacetoacetase-like C-terminal domain-containing protein</fullName>
    </recommendedName>
</protein>
<dbReference type="Gene3D" id="3.90.850.10">
    <property type="entry name" value="Fumarylacetoacetase-like, C-terminal domain"/>
    <property type="match status" value="1"/>
</dbReference>
<dbReference type="Pfam" id="PF01557">
    <property type="entry name" value="FAA_hydrolase"/>
    <property type="match status" value="1"/>
</dbReference>
<dbReference type="AlphaFoldDB" id="A0A9W9VET8"/>
<dbReference type="FunFam" id="3.90.850.10:FF:000002">
    <property type="entry name" value="2-hydroxyhepta-2,4-diene-1,7-dioate isomerase"/>
    <property type="match status" value="1"/>
</dbReference>
<reference evidence="4" key="2">
    <citation type="journal article" date="2023" name="IMA Fungus">
        <title>Comparative genomic study of the Penicillium genus elucidates a diverse pangenome and 15 lateral gene transfer events.</title>
        <authorList>
            <person name="Petersen C."/>
            <person name="Sorensen T."/>
            <person name="Nielsen M.R."/>
            <person name="Sondergaard T.E."/>
            <person name="Sorensen J.L."/>
            <person name="Fitzpatrick D.A."/>
            <person name="Frisvad J.C."/>
            <person name="Nielsen K.L."/>
        </authorList>
    </citation>
    <scope>NUCLEOTIDE SEQUENCE</scope>
    <source>
        <strain evidence="4">IBT 29677</strain>
    </source>
</reference>
<keyword evidence="5" id="KW-1185">Reference proteome</keyword>
<gene>
    <name evidence="4" type="ORF">N7509_012511</name>
</gene>
<organism evidence="4 5">
    <name type="scientific">Penicillium cosmopolitanum</name>
    <dbReference type="NCBI Taxonomy" id="1131564"/>
    <lineage>
        <taxon>Eukaryota</taxon>
        <taxon>Fungi</taxon>
        <taxon>Dikarya</taxon>
        <taxon>Ascomycota</taxon>
        <taxon>Pezizomycotina</taxon>
        <taxon>Eurotiomycetes</taxon>
        <taxon>Eurotiomycetidae</taxon>
        <taxon>Eurotiales</taxon>
        <taxon>Aspergillaceae</taxon>
        <taxon>Penicillium</taxon>
    </lineage>
</organism>
<sequence>MSSSWTHLIRFIAEEDGLIHIGQVDSEKFPDVGLSTFRGDKISAKLINGTIFDGIVTDKTFHVAKLLSPLSMDEIPIIRCMGLNYRDHAREANMPIPDVPVLFIKPRTALNGPFPAKIPIPAIAQDGTSDYEAELSFVISKTGRDIPEEEALNYVLGYTASNDVSARGQQFKNSQWCFSKGLDASCPLGPVLVSPAAISDPHILRIKAMYNGKTVQDSNTREMIFTIPQIVSFLSRGTTLERGTIVMTGTGPGIGAMCNPKVVLNHGDDIRVGVEKIGTLINEVFYE</sequence>
<comment type="similarity">
    <text evidence="1">Belongs to the FAH family.</text>
</comment>
<comment type="caution">
    <text evidence="4">The sequence shown here is derived from an EMBL/GenBank/DDBJ whole genome shotgun (WGS) entry which is preliminary data.</text>
</comment>
<keyword evidence="2" id="KW-0479">Metal-binding</keyword>
<dbReference type="InterPro" id="IPR036663">
    <property type="entry name" value="Fumarylacetoacetase_C_sf"/>
</dbReference>
<dbReference type="GeneID" id="81376128"/>
<evidence type="ECO:0000313" key="4">
    <source>
        <dbReference type="EMBL" id="KAJ5379392.1"/>
    </source>
</evidence>
<dbReference type="PANTHER" id="PTHR11820">
    <property type="entry name" value="ACYLPYRUVASE"/>
    <property type="match status" value="1"/>
</dbReference>
<dbReference type="SUPFAM" id="SSF56529">
    <property type="entry name" value="FAH"/>
    <property type="match status" value="1"/>
</dbReference>
<proteinExistence type="inferred from homology"/>
<dbReference type="Proteomes" id="UP001147747">
    <property type="component" value="Unassembled WGS sequence"/>
</dbReference>
<evidence type="ECO:0000256" key="1">
    <source>
        <dbReference type="ARBA" id="ARBA00010211"/>
    </source>
</evidence>
<dbReference type="GO" id="GO:0046872">
    <property type="term" value="F:metal ion binding"/>
    <property type="evidence" value="ECO:0007669"/>
    <property type="project" value="UniProtKB-KW"/>
</dbReference>
<dbReference type="GO" id="GO:0050163">
    <property type="term" value="F:oxaloacetate tautomerase activity"/>
    <property type="evidence" value="ECO:0007669"/>
    <property type="project" value="UniProtKB-ARBA"/>
</dbReference>
<feature type="domain" description="Fumarylacetoacetase-like C-terminal" evidence="3">
    <location>
        <begin position="78"/>
        <end position="284"/>
    </location>
</feature>
<evidence type="ECO:0000313" key="5">
    <source>
        <dbReference type="Proteomes" id="UP001147747"/>
    </source>
</evidence>
<evidence type="ECO:0000256" key="2">
    <source>
        <dbReference type="ARBA" id="ARBA00022723"/>
    </source>
</evidence>